<organism evidence="1 2">
    <name type="scientific">Rangifer tarandus platyrhynchus</name>
    <name type="common">Svalbard reindeer</name>
    <dbReference type="NCBI Taxonomy" id="3082113"/>
    <lineage>
        <taxon>Eukaryota</taxon>
        <taxon>Metazoa</taxon>
        <taxon>Chordata</taxon>
        <taxon>Craniata</taxon>
        <taxon>Vertebrata</taxon>
        <taxon>Euteleostomi</taxon>
        <taxon>Mammalia</taxon>
        <taxon>Eutheria</taxon>
        <taxon>Laurasiatheria</taxon>
        <taxon>Artiodactyla</taxon>
        <taxon>Ruminantia</taxon>
        <taxon>Pecora</taxon>
        <taxon>Cervidae</taxon>
        <taxon>Odocoileinae</taxon>
        <taxon>Rangifer</taxon>
    </lineage>
</organism>
<proteinExistence type="predicted"/>
<reference evidence="1" key="2">
    <citation type="submission" date="2025-03" db="EMBL/GenBank/DDBJ databases">
        <authorList>
            <consortium name="ELIXIR-Norway"/>
            <consortium name="Elixir Norway"/>
        </authorList>
    </citation>
    <scope>NUCLEOTIDE SEQUENCE</scope>
</reference>
<evidence type="ECO:0000313" key="2">
    <source>
        <dbReference type="Proteomes" id="UP001162501"/>
    </source>
</evidence>
<evidence type="ECO:0000313" key="1">
    <source>
        <dbReference type="EMBL" id="CAN0508892.1"/>
    </source>
</evidence>
<protein>
    <submittedName>
        <fullName evidence="1">Uncharacterized protein</fullName>
    </submittedName>
</protein>
<name>A0AC59ZU16_RANTA</name>
<dbReference type="EMBL" id="OX596088">
    <property type="protein sequence ID" value="CAN0508892.1"/>
    <property type="molecule type" value="Genomic_DNA"/>
</dbReference>
<gene>
    <name evidence="1" type="ORF">MRATA1EN22A_LOCUS22855</name>
</gene>
<accession>A0AC59ZU16</accession>
<dbReference type="Proteomes" id="UP001162501">
    <property type="component" value="Chromosome 4"/>
</dbReference>
<sequence>MRVSRPTPGPLISYQSSLPATCQKQQPACFQISWSAHLSETCDTGGHTQLLDAPPFSGLPGLPRPPLPVSSGLVACNTTHLLATPKCVQRSFSSQLHTCVSSSLPDLSAWKADRHPQGCIPELNSYPTSPPETSFISDKASSALRLLGAKLGVAWTSFPSTSYIRLGRLCNHPVS</sequence>
<reference evidence="1" key="1">
    <citation type="submission" date="2023-05" db="EMBL/GenBank/DDBJ databases">
        <authorList>
            <consortium name="ELIXIR-Norway"/>
        </authorList>
    </citation>
    <scope>NUCLEOTIDE SEQUENCE</scope>
</reference>